<keyword evidence="6" id="KW-0418">Kinase</keyword>
<dbReference type="PANTHER" id="PTHR43851">
    <property type="match status" value="1"/>
</dbReference>
<dbReference type="InterPro" id="IPR004147">
    <property type="entry name" value="ABC1_dom"/>
</dbReference>
<evidence type="ECO:0000313" key="6">
    <source>
        <dbReference type="EMBL" id="MFC5568023.1"/>
    </source>
</evidence>
<dbReference type="InterPro" id="IPR034646">
    <property type="entry name" value="ADCK3_dom"/>
</dbReference>
<keyword evidence="2 6" id="KW-0808">Transferase</keyword>
<evidence type="ECO:0000256" key="2">
    <source>
        <dbReference type="ARBA" id="ARBA00022679"/>
    </source>
</evidence>
<organism evidence="6 7">
    <name type="scientific">Rubellimicrobium aerolatum</name>
    <dbReference type="NCBI Taxonomy" id="490979"/>
    <lineage>
        <taxon>Bacteria</taxon>
        <taxon>Pseudomonadati</taxon>
        <taxon>Pseudomonadota</taxon>
        <taxon>Alphaproteobacteria</taxon>
        <taxon>Rhodobacterales</taxon>
        <taxon>Roseobacteraceae</taxon>
        <taxon>Rubellimicrobium</taxon>
    </lineage>
</organism>
<accession>A0ABW0SGC6</accession>
<evidence type="ECO:0000256" key="4">
    <source>
        <dbReference type="ARBA" id="ARBA00022840"/>
    </source>
</evidence>
<evidence type="ECO:0000313" key="7">
    <source>
        <dbReference type="Proteomes" id="UP001596056"/>
    </source>
</evidence>
<dbReference type="EMBL" id="JBHSNA010000023">
    <property type="protein sequence ID" value="MFC5568023.1"/>
    <property type="molecule type" value="Genomic_DNA"/>
</dbReference>
<dbReference type="PANTHER" id="PTHR43851:SF3">
    <property type="entry name" value="COENZYME Q8"/>
    <property type="match status" value="1"/>
</dbReference>
<dbReference type="Pfam" id="PF03109">
    <property type="entry name" value="ABC1"/>
    <property type="match status" value="1"/>
</dbReference>
<feature type="domain" description="ABC1 atypical kinase-like" evidence="5">
    <location>
        <begin position="100"/>
        <end position="339"/>
    </location>
</feature>
<comment type="similarity">
    <text evidence="1">Belongs to the protein kinase superfamily. ADCK protein kinase family.</text>
</comment>
<protein>
    <submittedName>
        <fullName evidence="6">ABC1 kinase family protein</fullName>
        <ecNumber evidence="6">2.7.-.-</ecNumber>
    </submittedName>
</protein>
<gene>
    <name evidence="6" type="ORF">ACFPOC_16555</name>
</gene>
<name>A0ABW0SGC6_9RHOB</name>
<dbReference type="GO" id="GO:0016301">
    <property type="term" value="F:kinase activity"/>
    <property type="evidence" value="ECO:0007669"/>
    <property type="project" value="UniProtKB-KW"/>
</dbReference>
<keyword evidence="4" id="KW-0067">ATP-binding</keyword>
<evidence type="ECO:0000256" key="3">
    <source>
        <dbReference type="ARBA" id="ARBA00022741"/>
    </source>
</evidence>
<proteinExistence type="inferred from homology"/>
<dbReference type="RefSeq" id="WP_209842927.1">
    <property type="nucleotide sequence ID" value="NZ_JAGGJP010000020.1"/>
</dbReference>
<keyword evidence="7" id="KW-1185">Reference proteome</keyword>
<keyword evidence="3" id="KW-0547">Nucleotide-binding</keyword>
<dbReference type="EC" id="2.7.-.-" evidence="6"/>
<dbReference type="CDD" id="cd13970">
    <property type="entry name" value="ABC1_ADCK3"/>
    <property type="match status" value="1"/>
</dbReference>
<dbReference type="InterPro" id="IPR051409">
    <property type="entry name" value="Atypical_kinase_ADCK"/>
</dbReference>
<evidence type="ECO:0000256" key="1">
    <source>
        <dbReference type="ARBA" id="ARBA00009670"/>
    </source>
</evidence>
<dbReference type="Proteomes" id="UP001596056">
    <property type="component" value="Unassembled WGS sequence"/>
</dbReference>
<comment type="caution">
    <text evidence="6">The sequence shown here is derived from an EMBL/GenBank/DDBJ whole genome shotgun (WGS) entry which is preliminary data.</text>
</comment>
<dbReference type="SUPFAM" id="SSF56112">
    <property type="entry name" value="Protein kinase-like (PK-like)"/>
    <property type="match status" value="1"/>
</dbReference>
<reference evidence="7" key="1">
    <citation type="journal article" date="2019" name="Int. J. Syst. Evol. Microbiol.">
        <title>The Global Catalogue of Microorganisms (GCM) 10K type strain sequencing project: providing services to taxonomists for standard genome sequencing and annotation.</title>
        <authorList>
            <consortium name="The Broad Institute Genomics Platform"/>
            <consortium name="The Broad Institute Genome Sequencing Center for Infectious Disease"/>
            <person name="Wu L."/>
            <person name="Ma J."/>
        </authorList>
    </citation>
    <scope>NUCLEOTIDE SEQUENCE [LARGE SCALE GENOMIC DNA]</scope>
    <source>
        <strain evidence="7">KACC 11588</strain>
    </source>
</reference>
<evidence type="ECO:0000259" key="5">
    <source>
        <dbReference type="Pfam" id="PF03109"/>
    </source>
</evidence>
<sequence length="447" mass="48482">MSRDPRPKGTPIPSGRLARLTRLGGLAAGVAGGTLAEGARALARGERPGMGDLLLTPANARRVADRLAEMRGAAMKMGQLLSMDAGDLLPPELSDILARLRAGADPMPPRQLGQVLDREWGPGWRGRFVDFDTRPLAAASIGQVHRARLRADHDEGRDLAIKVQYPGVARSIDSDVDNVAALLRLSRLAPEGLDLAPLLAEAKRQLREEADYAAEAGHLRRFGALLADDPRFRVPEVAADLSTPRVLAMTYEPGEPLESLARAPQATRDRVAAAILDLGLAELFRLGWMQTDPNLANYRWDGDRVVLLDFGATRSVPPDLARLYRRMLLAARDRDRTAAEAALRAFGALDDRTPPAHRAEALALFDLAAGAMLHDGPFDFGRSDLLQVLRDRGTALAQDRSAWRVPPAEAIFVQRKLGGLYLLAARLGARLDLRALVAPYLAEPDLA</sequence>
<dbReference type="InterPro" id="IPR011009">
    <property type="entry name" value="Kinase-like_dom_sf"/>
</dbReference>